<name>A0A3S5D454_9RHOB</name>
<dbReference type="Proteomes" id="UP000270743">
    <property type="component" value="Unassembled WGS sequence"/>
</dbReference>
<evidence type="ECO:0000256" key="1">
    <source>
        <dbReference type="ARBA" id="ARBA00022617"/>
    </source>
</evidence>
<proteinExistence type="predicted"/>
<dbReference type="GO" id="GO:0046872">
    <property type="term" value="F:metal ion binding"/>
    <property type="evidence" value="ECO:0007669"/>
    <property type="project" value="UniProtKB-KW"/>
</dbReference>
<dbReference type="Pfam" id="PF00034">
    <property type="entry name" value="Cytochrom_C"/>
    <property type="match status" value="1"/>
</dbReference>
<dbReference type="PROSITE" id="PS51007">
    <property type="entry name" value="CYTC"/>
    <property type="match status" value="1"/>
</dbReference>
<dbReference type="AlphaFoldDB" id="A0A3S5D454"/>
<feature type="chain" id="PRO_5018533137" description="Cytochrome c domain-containing protein" evidence="5">
    <location>
        <begin position="18"/>
        <end position="321"/>
    </location>
</feature>
<dbReference type="RefSeq" id="WP_126155094.1">
    <property type="nucleotide sequence ID" value="NZ_UZWE01000036.1"/>
</dbReference>
<organism evidence="7 8">
    <name type="scientific">Paracoccus haematequi</name>
    <dbReference type="NCBI Taxonomy" id="2491866"/>
    <lineage>
        <taxon>Bacteria</taxon>
        <taxon>Pseudomonadati</taxon>
        <taxon>Pseudomonadota</taxon>
        <taxon>Alphaproteobacteria</taxon>
        <taxon>Rhodobacterales</taxon>
        <taxon>Paracoccaceae</taxon>
        <taxon>Paracoccus</taxon>
    </lineage>
</organism>
<keyword evidence="3 4" id="KW-0408">Iron</keyword>
<keyword evidence="5" id="KW-0732">Signal</keyword>
<dbReference type="EMBL" id="UZWE01000036">
    <property type="protein sequence ID" value="VDS09469.1"/>
    <property type="molecule type" value="Genomic_DNA"/>
</dbReference>
<keyword evidence="2 4" id="KW-0479">Metal-binding</keyword>
<evidence type="ECO:0000259" key="6">
    <source>
        <dbReference type="PROSITE" id="PS51007"/>
    </source>
</evidence>
<evidence type="ECO:0000313" key="7">
    <source>
        <dbReference type="EMBL" id="VDS09469.1"/>
    </source>
</evidence>
<sequence>MRRLAVLVLLLAMPAVAQDGVAQDGAALFNGGDGLQPRLGGADGPVLPQGQFSCAGCHGADGRGGTEGGAQTAPAIGWTSLATATPQRPAYDEPAFARLLTQGITPSGRTISARMPRFQGSDQAIAALSAHLRDLDAWERQGLGADTLTVALPADPAAREAALAAIAAFNRDGGSFGRRVMIGDPAFLDLDATIATLLPRLHRAEDARVQRLLSDDSGLRPYQENSQARRVADSMNRLGPHLPRLLSQGIEVQAVGPLPQAMGWALQSGRDARAAHAYAATLAALTLLRDLGRQPTRSRFEDMLERLDLDPMIQVYRQNGP</sequence>
<dbReference type="SUPFAM" id="SSF46626">
    <property type="entry name" value="Cytochrome c"/>
    <property type="match status" value="1"/>
</dbReference>
<evidence type="ECO:0000313" key="8">
    <source>
        <dbReference type="Proteomes" id="UP000270743"/>
    </source>
</evidence>
<dbReference type="OrthoDB" id="9777352at2"/>
<dbReference type="Gene3D" id="1.10.760.10">
    <property type="entry name" value="Cytochrome c-like domain"/>
    <property type="match status" value="1"/>
</dbReference>
<dbReference type="GO" id="GO:0009055">
    <property type="term" value="F:electron transfer activity"/>
    <property type="evidence" value="ECO:0007669"/>
    <property type="project" value="InterPro"/>
</dbReference>
<evidence type="ECO:0000256" key="3">
    <source>
        <dbReference type="ARBA" id="ARBA00023004"/>
    </source>
</evidence>
<evidence type="ECO:0000256" key="4">
    <source>
        <dbReference type="PROSITE-ProRule" id="PRU00433"/>
    </source>
</evidence>
<dbReference type="InterPro" id="IPR009056">
    <property type="entry name" value="Cyt_c-like_dom"/>
</dbReference>
<feature type="signal peptide" evidence="5">
    <location>
        <begin position="1"/>
        <end position="17"/>
    </location>
</feature>
<accession>A0A3S5D454</accession>
<dbReference type="InterPro" id="IPR036909">
    <property type="entry name" value="Cyt_c-like_dom_sf"/>
</dbReference>
<keyword evidence="1 4" id="KW-0349">Heme</keyword>
<gene>
    <name evidence="7" type="ORF">PARHAE_02672</name>
</gene>
<reference evidence="7 8" key="1">
    <citation type="submission" date="2018-12" db="EMBL/GenBank/DDBJ databases">
        <authorList>
            <person name="Criscuolo A."/>
        </authorList>
    </citation>
    <scope>NUCLEOTIDE SEQUENCE [LARGE SCALE GENOMIC DNA]</scope>
    <source>
        <strain evidence="7">ACIP1116241</strain>
    </source>
</reference>
<protein>
    <recommendedName>
        <fullName evidence="6">Cytochrome c domain-containing protein</fullName>
    </recommendedName>
</protein>
<evidence type="ECO:0000256" key="5">
    <source>
        <dbReference type="SAM" id="SignalP"/>
    </source>
</evidence>
<evidence type="ECO:0000256" key="2">
    <source>
        <dbReference type="ARBA" id="ARBA00022723"/>
    </source>
</evidence>
<dbReference type="GO" id="GO:0020037">
    <property type="term" value="F:heme binding"/>
    <property type="evidence" value="ECO:0007669"/>
    <property type="project" value="InterPro"/>
</dbReference>
<feature type="domain" description="Cytochrome c" evidence="6">
    <location>
        <begin position="20"/>
        <end position="136"/>
    </location>
</feature>
<keyword evidence="8" id="KW-1185">Reference proteome</keyword>